<comment type="caution">
    <text evidence="1">The sequence shown here is derived from an EMBL/GenBank/DDBJ whole genome shotgun (WGS) entry which is preliminary data.</text>
</comment>
<evidence type="ECO:0000313" key="2">
    <source>
        <dbReference type="Proteomes" id="UP001172155"/>
    </source>
</evidence>
<dbReference type="AlphaFoldDB" id="A0AA40EQ56"/>
<reference evidence="1" key="1">
    <citation type="submission" date="2023-06" db="EMBL/GenBank/DDBJ databases">
        <title>Genome-scale phylogeny and comparative genomics of the fungal order Sordariales.</title>
        <authorList>
            <consortium name="Lawrence Berkeley National Laboratory"/>
            <person name="Hensen N."/>
            <person name="Bonometti L."/>
            <person name="Westerberg I."/>
            <person name="Brannstrom I.O."/>
            <person name="Guillou S."/>
            <person name="Cros-Aarteil S."/>
            <person name="Calhoun S."/>
            <person name="Haridas S."/>
            <person name="Kuo A."/>
            <person name="Mondo S."/>
            <person name="Pangilinan J."/>
            <person name="Riley R."/>
            <person name="LaButti K."/>
            <person name="Andreopoulos B."/>
            <person name="Lipzen A."/>
            <person name="Chen C."/>
            <person name="Yanf M."/>
            <person name="Daum C."/>
            <person name="Ng V."/>
            <person name="Clum A."/>
            <person name="Steindorff A."/>
            <person name="Ohm R."/>
            <person name="Martin F."/>
            <person name="Silar P."/>
            <person name="Natvig D."/>
            <person name="Lalanne C."/>
            <person name="Gautier V."/>
            <person name="Ament-velasquez S.L."/>
            <person name="Kruys A."/>
            <person name="Hutchinson M.I."/>
            <person name="Powell A.J."/>
            <person name="Barry K."/>
            <person name="Miller A.N."/>
            <person name="Grigoriev I.V."/>
            <person name="Debuchy R."/>
            <person name="Gladieux P."/>
            <person name="Thoren M.H."/>
            <person name="Johannesson H."/>
        </authorList>
    </citation>
    <scope>NUCLEOTIDE SEQUENCE</scope>
    <source>
        <strain evidence="1">SMH3187-1</strain>
    </source>
</reference>
<organism evidence="1 2">
    <name type="scientific">Schizothecium vesticola</name>
    <dbReference type="NCBI Taxonomy" id="314040"/>
    <lineage>
        <taxon>Eukaryota</taxon>
        <taxon>Fungi</taxon>
        <taxon>Dikarya</taxon>
        <taxon>Ascomycota</taxon>
        <taxon>Pezizomycotina</taxon>
        <taxon>Sordariomycetes</taxon>
        <taxon>Sordariomycetidae</taxon>
        <taxon>Sordariales</taxon>
        <taxon>Schizotheciaceae</taxon>
        <taxon>Schizothecium</taxon>
    </lineage>
</organism>
<dbReference type="EMBL" id="JAUKUD010000005">
    <property type="protein sequence ID" value="KAK0743469.1"/>
    <property type="molecule type" value="Genomic_DNA"/>
</dbReference>
<proteinExistence type="predicted"/>
<evidence type="ECO:0000313" key="1">
    <source>
        <dbReference type="EMBL" id="KAK0743469.1"/>
    </source>
</evidence>
<dbReference type="Proteomes" id="UP001172155">
    <property type="component" value="Unassembled WGS sequence"/>
</dbReference>
<name>A0AA40EQ56_9PEZI</name>
<sequence length="103" mass="11685">MMLSSRLQVPYTPSPRQRVSPVAVSAPSITVSRRLGTRLMEPPRIDEPFPVLRQIMDVPHIAHGTWLLRNVSAAVHRTKSLGPWHRLRSLGQMRFVYNPGPLL</sequence>
<keyword evidence="2" id="KW-1185">Reference proteome</keyword>
<gene>
    <name evidence="1" type="ORF">B0T18DRAFT_185173</name>
</gene>
<protein>
    <submittedName>
        <fullName evidence="1">Uncharacterized protein</fullName>
    </submittedName>
</protein>
<accession>A0AA40EQ56</accession>